<dbReference type="Proteomes" id="UP000075882">
    <property type="component" value="Unassembled WGS sequence"/>
</dbReference>
<name>A0A8W7PYE1_ANOCL</name>
<dbReference type="EnsemblMetazoa" id="ACOM039798-RA">
    <property type="protein sequence ID" value="ACOM039798-PA.1"/>
    <property type="gene ID" value="ACOM039798"/>
</dbReference>
<evidence type="ECO:0000313" key="2">
    <source>
        <dbReference type="EnsemblMetazoa" id="ACOM039798-PA.1"/>
    </source>
</evidence>
<feature type="region of interest" description="Disordered" evidence="1">
    <location>
        <begin position="97"/>
        <end position="132"/>
    </location>
</feature>
<reference evidence="2" key="1">
    <citation type="submission" date="2022-08" db="UniProtKB">
        <authorList>
            <consortium name="EnsemblMetazoa"/>
        </authorList>
    </citation>
    <scope>IDENTIFICATION</scope>
</reference>
<organism evidence="2">
    <name type="scientific">Anopheles coluzzii</name>
    <name type="common">African malaria mosquito</name>
    <dbReference type="NCBI Taxonomy" id="1518534"/>
    <lineage>
        <taxon>Eukaryota</taxon>
        <taxon>Metazoa</taxon>
        <taxon>Ecdysozoa</taxon>
        <taxon>Arthropoda</taxon>
        <taxon>Hexapoda</taxon>
        <taxon>Insecta</taxon>
        <taxon>Pterygota</taxon>
        <taxon>Neoptera</taxon>
        <taxon>Endopterygota</taxon>
        <taxon>Diptera</taxon>
        <taxon>Nematocera</taxon>
        <taxon>Culicoidea</taxon>
        <taxon>Culicidae</taxon>
        <taxon>Anophelinae</taxon>
        <taxon>Anopheles</taxon>
    </lineage>
</organism>
<sequence length="132" mass="13021">MHGWTEPSLTRLGRYGDSGPALPNIAFAVTSSAFAAVAVEMLIVSEGGGGGGDAVVSVVLVVSATAGGGGGTEDTFAGVPSLAISVLAPDRTSLCGRSTIGDSGREKRGAERADGRAELSDGGTWATGSVRL</sequence>
<protein>
    <submittedName>
        <fullName evidence="2">Uncharacterized protein</fullName>
    </submittedName>
</protein>
<evidence type="ECO:0000256" key="1">
    <source>
        <dbReference type="SAM" id="MobiDB-lite"/>
    </source>
</evidence>
<feature type="compositionally biased region" description="Basic and acidic residues" evidence="1">
    <location>
        <begin position="103"/>
        <end position="119"/>
    </location>
</feature>
<accession>A0A8W7PYE1</accession>
<dbReference type="AlphaFoldDB" id="A0A8W7PYE1"/>
<proteinExistence type="predicted"/>